<dbReference type="InterPro" id="IPR004809">
    <property type="entry name" value="Gln_synth_I"/>
</dbReference>
<dbReference type="RefSeq" id="WP_151865268.1">
    <property type="nucleotide sequence ID" value="NZ_WBZB01000013.1"/>
</dbReference>
<dbReference type="GO" id="GO:0016020">
    <property type="term" value="C:membrane"/>
    <property type="evidence" value="ECO:0007669"/>
    <property type="project" value="TreeGrafter"/>
</dbReference>
<comment type="similarity">
    <text evidence="1 11 12">Belongs to the glutamine synthetase family.</text>
</comment>
<evidence type="ECO:0000256" key="4">
    <source>
        <dbReference type="ARBA" id="ARBA00022741"/>
    </source>
</evidence>
<evidence type="ECO:0000259" key="14">
    <source>
        <dbReference type="PROSITE" id="PS51987"/>
    </source>
</evidence>
<dbReference type="SMART" id="SM01230">
    <property type="entry name" value="Gln-synt_C"/>
    <property type="match status" value="1"/>
</dbReference>
<feature type="modified residue" description="O-AMP-tyrosine" evidence="10">
    <location>
        <position position="404"/>
    </location>
</feature>
<feature type="binding site" evidence="9">
    <location>
        <position position="360"/>
    </location>
    <ligand>
        <name>Mg(2+)</name>
        <dbReference type="ChEBI" id="CHEBI:18420"/>
        <label>1</label>
    </ligand>
</feature>
<dbReference type="SUPFAM" id="SSF54368">
    <property type="entry name" value="Glutamine synthetase, N-terminal domain"/>
    <property type="match status" value="1"/>
</dbReference>
<evidence type="ECO:0000256" key="7">
    <source>
        <dbReference type="PIRSR" id="PIRSR604809-1"/>
    </source>
</evidence>
<evidence type="ECO:0000256" key="12">
    <source>
        <dbReference type="RuleBase" id="RU000384"/>
    </source>
</evidence>
<dbReference type="Gene3D" id="3.10.20.70">
    <property type="entry name" value="Glutamine synthetase, N-terminal domain"/>
    <property type="match status" value="1"/>
</dbReference>
<feature type="binding site" evidence="8">
    <location>
        <position position="341"/>
    </location>
    <ligand>
        <name>ATP</name>
        <dbReference type="ChEBI" id="CHEBI:30616"/>
    </ligand>
</feature>
<evidence type="ECO:0000256" key="8">
    <source>
        <dbReference type="PIRSR" id="PIRSR604809-2"/>
    </source>
</evidence>
<feature type="domain" description="GS catalytic" evidence="14">
    <location>
        <begin position="107"/>
        <end position="475"/>
    </location>
</feature>
<gene>
    <name evidence="15" type="primary">glnA</name>
    <name evidence="15" type="ORF">F8153_05025</name>
</gene>
<dbReference type="Proteomes" id="UP000465601">
    <property type="component" value="Unassembled WGS sequence"/>
</dbReference>
<dbReference type="PROSITE" id="PS51986">
    <property type="entry name" value="GS_BETA_GRASP"/>
    <property type="match status" value="1"/>
</dbReference>
<organism evidence="15 16">
    <name type="scientific">Alkaliphilus serpentinus</name>
    <dbReference type="NCBI Taxonomy" id="1482731"/>
    <lineage>
        <taxon>Bacteria</taxon>
        <taxon>Bacillati</taxon>
        <taxon>Bacillota</taxon>
        <taxon>Clostridia</taxon>
        <taxon>Peptostreptococcales</taxon>
        <taxon>Natronincolaceae</taxon>
        <taxon>Alkaliphilus</taxon>
    </lineage>
</organism>
<feature type="binding site" evidence="9">
    <location>
        <position position="132"/>
    </location>
    <ligand>
        <name>Mg(2+)</name>
        <dbReference type="ChEBI" id="CHEBI:18420"/>
        <label>1</label>
    </ligand>
</feature>
<dbReference type="Pfam" id="PF03951">
    <property type="entry name" value="Gln-synt_N"/>
    <property type="match status" value="1"/>
</dbReference>
<evidence type="ECO:0000259" key="13">
    <source>
        <dbReference type="PROSITE" id="PS51986"/>
    </source>
</evidence>
<feature type="binding site" evidence="9">
    <location>
        <position position="134"/>
    </location>
    <ligand>
        <name>Mg(2+)</name>
        <dbReference type="ChEBI" id="CHEBI:18420"/>
        <label>1</label>
    </ligand>
</feature>
<evidence type="ECO:0000256" key="10">
    <source>
        <dbReference type="PIRSR" id="PIRSR604809-50"/>
    </source>
</evidence>
<dbReference type="Pfam" id="PF00120">
    <property type="entry name" value="Gln-synt_C"/>
    <property type="match status" value="1"/>
</dbReference>
<dbReference type="AlphaFoldDB" id="A0A833HQC2"/>
<dbReference type="PROSITE" id="PS51987">
    <property type="entry name" value="GS_CATALYTIC"/>
    <property type="match status" value="1"/>
</dbReference>
<comment type="caution">
    <text evidence="15">The sequence shown here is derived from an EMBL/GenBank/DDBJ whole genome shotgun (WGS) entry which is preliminary data.</text>
</comment>
<keyword evidence="9" id="KW-0460">Magnesium</keyword>
<dbReference type="Gene3D" id="3.30.590.10">
    <property type="entry name" value="Glutamine synthetase/guanido kinase, catalytic domain"/>
    <property type="match status" value="1"/>
</dbReference>
<dbReference type="GO" id="GO:0019740">
    <property type="term" value="P:nitrogen utilization"/>
    <property type="evidence" value="ECO:0007669"/>
    <property type="project" value="TreeGrafter"/>
</dbReference>
<sequence length="475" mass="53586">MFTTFGQVKEYCNEKQIKMIDFKMIDLFGRWRHLTIPVDRFTEETLIMGIGFDGSNYGFAPVEKSDMVFIPDLSTGIMDPFAKIPTLSILGDVYVTGDTPKPFEQDPRAVANRAEEYMKSTGIADLMKTGPEFEFYVFDHISYETRPNSVGFRVDSQQAEWNSSNLDDNKGYKVPLKGGYHITPPMDILYDLRSEMCLLLEERGVEVKYHHPEVGGPGQMEIEVEPGAMREMADKTMLIKYVVKNAAFNAGKSATFMPKPLFGEAGNGLHVHMHLFKDGEPIFYDADGYSGLSQTALYFIGGLLKNAPALCGLTNPSTNSYKRLVPGYEAPVSICYATANRSAVIRIPDYAKTPDQKRFEIRNPDATCNPYYAFAAILMAGLDGIENKLDPVEHGYGPYDINLYNLPKEEQSKIKPLPKSLEEALDALEADHEFLLKGNVFSKRLIEIWIENKRKELKEFSKIPHPAEFGLYYDL</sequence>
<dbReference type="GO" id="GO:0046872">
    <property type="term" value="F:metal ion binding"/>
    <property type="evidence" value="ECO:0007669"/>
    <property type="project" value="UniProtKB-KW"/>
</dbReference>
<dbReference type="InterPro" id="IPR008146">
    <property type="entry name" value="Gln_synth_cat_dom"/>
</dbReference>
<dbReference type="SUPFAM" id="SSF55931">
    <property type="entry name" value="Glutamine synthetase/guanido kinase"/>
    <property type="match status" value="1"/>
</dbReference>
<accession>A0A833HQC2</accession>
<dbReference type="InterPro" id="IPR008147">
    <property type="entry name" value="Gln_synt_N"/>
</dbReference>
<dbReference type="InterPro" id="IPR036651">
    <property type="entry name" value="Gln_synt_N_sf"/>
</dbReference>
<keyword evidence="9" id="KW-0479">Metal-binding</keyword>
<dbReference type="OrthoDB" id="9807095at2"/>
<dbReference type="GO" id="GO:0005524">
    <property type="term" value="F:ATP binding"/>
    <property type="evidence" value="ECO:0007669"/>
    <property type="project" value="UniProtKB-KW"/>
</dbReference>
<evidence type="ECO:0000256" key="9">
    <source>
        <dbReference type="PIRSR" id="PIRSR604809-3"/>
    </source>
</evidence>
<evidence type="ECO:0000256" key="11">
    <source>
        <dbReference type="PROSITE-ProRule" id="PRU01330"/>
    </source>
</evidence>
<evidence type="ECO:0000256" key="3">
    <source>
        <dbReference type="ARBA" id="ARBA00022598"/>
    </source>
</evidence>
<feature type="binding site" evidence="9">
    <location>
        <position position="213"/>
    </location>
    <ligand>
        <name>Mg(2+)</name>
        <dbReference type="ChEBI" id="CHEBI:18420"/>
        <label>1</label>
    </ligand>
</feature>
<evidence type="ECO:0000256" key="1">
    <source>
        <dbReference type="ARBA" id="ARBA00009897"/>
    </source>
</evidence>
<keyword evidence="4 8" id="KW-0547">Nucleotide-binding</keyword>
<evidence type="ECO:0000313" key="16">
    <source>
        <dbReference type="Proteomes" id="UP000465601"/>
    </source>
</evidence>
<dbReference type="GO" id="GO:0005737">
    <property type="term" value="C:cytoplasm"/>
    <property type="evidence" value="ECO:0007669"/>
    <property type="project" value="TreeGrafter"/>
</dbReference>
<evidence type="ECO:0000256" key="2">
    <source>
        <dbReference type="ARBA" id="ARBA00012937"/>
    </source>
</evidence>
<dbReference type="EC" id="6.3.1.2" evidence="2"/>
<dbReference type="PANTHER" id="PTHR43407">
    <property type="entry name" value="GLUTAMINE SYNTHETASE"/>
    <property type="match status" value="1"/>
</dbReference>
<dbReference type="NCBIfam" id="TIGR00653">
    <property type="entry name" value="GlnA"/>
    <property type="match status" value="1"/>
</dbReference>
<dbReference type="GO" id="GO:0006542">
    <property type="term" value="P:glutamine biosynthetic process"/>
    <property type="evidence" value="ECO:0007669"/>
    <property type="project" value="InterPro"/>
</dbReference>
<dbReference type="PANTHER" id="PTHR43407:SF1">
    <property type="entry name" value="LENGSIN"/>
    <property type="match status" value="1"/>
</dbReference>
<keyword evidence="3 15" id="KW-0436">Ligase</keyword>
<evidence type="ECO:0000313" key="15">
    <source>
        <dbReference type="EMBL" id="KAB3531540.1"/>
    </source>
</evidence>
<reference evidence="15 16" key="1">
    <citation type="submission" date="2019-10" db="EMBL/GenBank/DDBJ databases">
        <title>Alkaliphilus serpentinus sp. nov. and Alkaliphilus pronyensis sp. nov., two novel anaerobic alkaliphilic species isolated from the serpentinized-hosted hydrothermal field of the Prony Bay (New Caledonia).</title>
        <authorList>
            <person name="Postec A."/>
        </authorList>
    </citation>
    <scope>NUCLEOTIDE SEQUENCE [LARGE SCALE GENOMIC DNA]</scope>
    <source>
        <strain evidence="15 16">LacT</strain>
    </source>
</reference>
<keyword evidence="10" id="KW-0597">Phosphoprotein</keyword>
<protein>
    <recommendedName>
        <fullName evidence="2">glutamine synthetase</fullName>
        <ecNumber evidence="2">6.3.1.2</ecNumber>
    </recommendedName>
    <alternativeName>
        <fullName evidence="6">Glutamine synthetase I alpha</fullName>
    </alternativeName>
</protein>
<keyword evidence="16" id="KW-1185">Reference proteome</keyword>
<feature type="binding site" evidence="7">
    <location>
        <position position="323"/>
    </location>
    <ligand>
        <name>L-glutamate</name>
        <dbReference type="ChEBI" id="CHEBI:29985"/>
    </ligand>
</feature>
<proteinExistence type="inferred from homology"/>
<evidence type="ECO:0000256" key="5">
    <source>
        <dbReference type="ARBA" id="ARBA00022840"/>
    </source>
</evidence>
<dbReference type="EMBL" id="WBZB01000013">
    <property type="protein sequence ID" value="KAB3531540.1"/>
    <property type="molecule type" value="Genomic_DNA"/>
</dbReference>
<feature type="binding site" evidence="7">
    <location>
        <position position="329"/>
    </location>
    <ligand>
        <name>L-glutamate</name>
        <dbReference type="ChEBI" id="CHEBI:29985"/>
    </ligand>
</feature>
<name>A0A833HQC2_9FIRM</name>
<dbReference type="InterPro" id="IPR014746">
    <property type="entry name" value="Gln_synth/guanido_kin_cat_dom"/>
</dbReference>
<dbReference type="GO" id="GO:0004356">
    <property type="term" value="F:glutamine synthetase activity"/>
    <property type="evidence" value="ECO:0007669"/>
    <property type="project" value="UniProtKB-EC"/>
</dbReference>
<feature type="domain" description="GS beta-grasp" evidence="13">
    <location>
        <begin position="15"/>
        <end position="99"/>
    </location>
</feature>
<feature type="binding site" evidence="9">
    <location>
        <position position="270"/>
    </location>
    <ligand>
        <name>Mg(2+)</name>
        <dbReference type="ChEBI" id="CHEBI:18420"/>
        <label>1</label>
    </ligand>
</feature>
<keyword evidence="5 8" id="KW-0067">ATP-binding</keyword>
<comment type="cofactor">
    <cofactor evidence="9">
        <name>Mg(2+)</name>
        <dbReference type="ChEBI" id="CHEBI:18420"/>
    </cofactor>
    <text evidence="9">Binds 2 Mg(2+) ions per subunit.</text>
</comment>
<feature type="binding site" evidence="7">
    <location>
        <position position="341"/>
    </location>
    <ligand>
        <name>L-glutamate</name>
        <dbReference type="ChEBI" id="CHEBI:29985"/>
    </ligand>
</feature>
<evidence type="ECO:0000256" key="6">
    <source>
        <dbReference type="ARBA" id="ARBA00030136"/>
    </source>
</evidence>
<feature type="binding site" evidence="9">
    <location>
        <position position="221"/>
    </location>
    <ligand>
        <name>Mg(2+)</name>
        <dbReference type="ChEBI" id="CHEBI:18420"/>
        <label>1</label>
    </ligand>
</feature>
<feature type="binding site" evidence="7">
    <location>
        <position position="362"/>
    </location>
    <ligand>
        <name>L-glutamate</name>
        <dbReference type="ChEBI" id="CHEBI:29985"/>
    </ligand>
</feature>